<dbReference type="AlphaFoldDB" id="A0A0D1LE97"/>
<dbReference type="InterPro" id="IPR025565">
    <property type="entry name" value="DUF4328"/>
</dbReference>
<evidence type="ECO:0000259" key="3">
    <source>
        <dbReference type="Pfam" id="PF14219"/>
    </source>
</evidence>
<dbReference type="STRING" id="280871.TL10_11875"/>
<organism evidence="4 5">
    <name type="scientific">Mycolicibacterium llatzerense</name>
    <dbReference type="NCBI Taxonomy" id="280871"/>
    <lineage>
        <taxon>Bacteria</taxon>
        <taxon>Bacillati</taxon>
        <taxon>Actinomycetota</taxon>
        <taxon>Actinomycetes</taxon>
        <taxon>Mycobacteriales</taxon>
        <taxon>Mycobacteriaceae</taxon>
        <taxon>Mycolicibacterium</taxon>
    </lineage>
</organism>
<evidence type="ECO:0000313" key="4">
    <source>
        <dbReference type="EMBL" id="KIU16752.1"/>
    </source>
</evidence>
<reference evidence="4 5" key="1">
    <citation type="submission" date="2015-01" db="EMBL/GenBank/DDBJ databases">
        <title>Genome sequence of Mycobacterium llatzerense and Mycobacterium immunogenum recovered from brain abscess.</title>
        <authorList>
            <person name="Greninger A.L."/>
            <person name="Langelier C."/>
            <person name="Cunningham G."/>
            <person name="Chiu C.Y."/>
            <person name="Miller S."/>
        </authorList>
    </citation>
    <scope>NUCLEOTIDE SEQUENCE [LARGE SCALE GENOMIC DNA]</scope>
    <source>
        <strain evidence="4 5">CLUC14</strain>
    </source>
</reference>
<feature type="transmembrane region" description="Helical" evidence="2">
    <location>
        <begin position="112"/>
        <end position="133"/>
    </location>
</feature>
<feature type="domain" description="DUF4328" evidence="3">
    <location>
        <begin position="138"/>
        <end position="291"/>
    </location>
</feature>
<keyword evidence="2" id="KW-1133">Transmembrane helix</keyword>
<name>A0A0D1LE97_9MYCO</name>
<feature type="transmembrane region" description="Helical" evidence="2">
    <location>
        <begin position="235"/>
        <end position="256"/>
    </location>
</feature>
<feature type="transmembrane region" description="Helical" evidence="2">
    <location>
        <begin position="268"/>
        <end position="290"/>
    </location>
</feature>
<protein>
    <submittedName>
        <fullName evidence="4">Membrane protein</fullName>
    </submittedName>
</protein>
<dbReference type="Proteomes" id="UP000032221">
    <property type="component" value="Unassembled WGS sequence"/>
</dbReference>
<feature type="transmembrane region" description="Helical" evidence="2">
    <location>
        <begin position="196"/>
        <end position="215"/>
    </location>
</feature>
<keyword evidence="5" id="KW-1185">Reference proteome</keyword>
<sequence>MIQVCSRCSTRWNVRDRQRQWCPRCRGPLLAPVAQLPAAGQAKSARGYRWIAVRPGPAPKPRRHQPPLGPTPHYDHIPRWGLTDEFTEQEPGHAVGPDASHRGPSTAVVQTVAAVTMIALGAAALMHVVRYILLLINRTVLLNPWVAIAGSWLGVAASVVALFTVLAMAIVFTNWLIARRSAAYHRAGTSEPRRRWVLWAGCLVPVVNMFLAPVFVTEMATAENRMNTLRRPIGIWWAIWAVSGLVVAWSIWGMFATDPQGIADSTEVTIIAYLMGMLALAMVLRVYHAFERTQADAPARRWVVAGAEENVGKAEASAADSSVPVEAAPEEPAA</sequence>
<dbReference type="Pfam" id="PF14219">
    <property type="entry name" value="DUF4328"/>
    <property type="match status" value="1"/>
</dbReference>
<feature type="region of interest" description="Disordered" evidence="1">
    <location>
        <begin position="313"/>
        <end position="334"/>
    </location>
</feature>
<evidence type="ECO:0000256" key="1">
    <source>
        <dbReference type="SAM" id="MobiDB-lite"/>
    </source>
</evidence>
<evidence type="ECO:0000313" key="5">
    <source>
        <dbReference type="Proteomes" id="UP000032221"/>
    </source>
</evidence>
<evidence type="ECO:0000256" key="2">
    <source>
        <dbReference type="SAM" id="Phobius"/>
    </source>
</evidence>
<proteinExistence type="predicted"/>
<feature type="transmembrane region" description="Helical" evidence="2">
    <location>
        <begin position="145"/>
        <end position="176"/>
    </location>
</feature>
<dbReference type="PATRIC" id="fig|280871.6.peg.2464"/>
<comment type="caution">
    <text evidence="4">The sequence shown here is derived from an EMBL/GenBank/DDBJ whole genome shotgun (WGS) entry which is preliminary data.</text>
</comment>
<keyword evidence="2" id="KW-0812">Transmembrane</keyword>
<gene>
    <name evidence="4" type="ORF">TL10_11875</name>
</gene>
<feature type="compositionally biased region" description="Low complexity" evidence="1">
    <location>
        <begin position="323"/>
        <end position="334"/>
    </location>
</feature>
<dbReference type="OrthoDB" id="4774087at2"/>
<keyword evidence="2" id="KW-0472">Membrane</keyword>
<dbReference type="EMBL" id="JXST01000014">
    <property type="protein sequence ID" value="KIU16752.1"/>
    <property type="molecule type" value="Genomic_DNA"/>
</dbReference>
<accession>A0A0D1LE97</accession>